<keyword evidence="5" id="KW-0762">Sugar transport</keyword>
<dbReference type="InterPro" id="IPR036259">
    <property type="entry name" value="MFS_trans_sf"/>
</dbReference>
<keyword evidence="3" id="KW-0813">Transport</keyword>
<evidence type="ECO:0000256" key="4">
    <source>
        <dbReference type="ARBA" id="ARBA00022475"/>
    </source>
</evidence>
<feature type="domain" description="Major facilitator superfamily (MFS) profile" evidence="10">
    <location>
        <begin position="5"/>
        <end position="391"/>
    </location>
</feature>
<dbReference type="PROSITE" id="PS50850">
    <property type="entry name" value="MFS"/>
    <property type="match status" value="1"/>
</dbReference>
<dbReference type="CDD" id="cd17471">
    <property type="entry name" value="MFS_Set"/>
    <property type="match status" value="1"/>
</dbReference>
<keyword evidence="12" id="KW-1185">Reference proteome</keyword>
<keyword evidence="8 9" id="KW-0472">Membrane</keyword>
<protein>
    <submittedName>
        <fullName evidence="11">MFS transporter</fullName>
    </submittedName>
</protein>
<dbReference type="InterPro" id="IPR011701">
    <property type="entry name" value="MFS"/>
</dbReference>
<keyword evidence="4" id="KW-1003">Cell membrane</keyword>
<feature type="transmembrane region" description="Helical" evidence="9">
    <location>
        <begin position="162"/>
        <end position="183"/>
    </location>
</feature>
<evidence type="ECO:0000256" key="3">
    <source>
        <dbReference type="ARBA" id="ARBA00022448"/>
    </source>
</evidence>
<dbReference type="SUPFAM" id="SSF103473">
    <property type="entry name" value="MFS general substrate transporter"/>
    <property type="match status" value="1"/>
</dbReference>
<feature type="transmembrane region" description="Helical" evidence="9">
    <location>
        <begin position="252"/>
        <end position="274"/>
    </location>
</feature>
<evidence type="ECO:0000256" key="1">
    <source>
        <dbReference type="ARBA" id="ARBA00004651"/>
    </source>
</evidence>
<gene>
    <name evidence="11" type="ORF">D1Z90_19195</name>
</gene>
<feature type="transmembrane region" description="Helical" evidence="9">
    <location>
        <begin position="366"/>
        <end position="387"/>
    </location>
</feature>
<evidence type="ECO:0000256" key="7">
    <source>
        <dbReference type="ARBA" id="ARBA00022989"/>
    </source>
</evidence>
<dbReference type="GO" id="GO:0005886">
    <property type="term" value="C:plasma membrane"/>
    <property type="evidence" value="ECO:0007669"/>
    <property type="project" value="UniProtKB-SubCell"/>
</dbReference>
<keyword evidence="7 9" id="KW-1133">Transmembrane helix</keyword>
<sequence length="406" mass="43619">MFNKTQLTFLVATLFCGLSTAFMFPLVGLYLVDELSASPVQMGGFLAVMVLSGVVASAWLAKCSDQGMSRKYIVIAAQVCFAISALVLAASRDFYLALVTVVLFLSISACSIPQTFTLGREYSDRELGAKGTVFLSYMRAGIAAAWVIGPPLAFLLKEQFGFSITFVISAVSALVMLVMVAFLPEYRQSTRESAAATTRADTHGTDHNWLKNTSVVLFLLSTVAMFSANNMYITALPLYLTKELAIGSQWAGYLMGLAALFEIPFMILVGYLAPKLGNKRLMLAGLVSGSIFYAGLLMTEQVWLLLALQLFNGVFIAISACLGMLLIQDLMKSRMGMATTLFGNAQQLSMLVGSLGVGLVAQYMSYYAVFAVSLSAALIALCLLMMVKEAKPAPISDDFVAPPCAG</sequence>
<dbReference type="GO" id="GO:0022857">
    <property type="term" value="F:transmembrane transporter activity"/>
    <property type="evidence" value="ECO:0007669"/>
    <property type="project" value="InterPro"/>
</dbReference>
<reference evidence="11 12" key="1">
    <citation type="submission" date="2018-09" db="EMBL/GenBank/DDBJ databases">
        <authorList>
            <person name="Wang F."/>
        </authorList>
    </citation>
    <scope>NUCLEOTIDE SEQUENCE [LARGE SCALE GENOMIC DNA]</scope>
    <source>
        <strain evidence="11 12">PLHSC7-2</strain>
    </source>
</reference>
<proteinExistence type="inferred from homology"/>
<feature type="transmembrane region" description="Helical" evidence="9">
    <location>
        <begin position="39"/>
        <end position="60"/>
    </location>
</feature>
<evidence type="ECO:0000256" key="6">
    <source>
        <dbReference type="ARBA" id="ARBA00022692"/>
    </source>
</evidence>
<dbReference type="PANTHER" id="PTHR23535">
    <property type="entry name" value="SUGAR EFFLUX TRANSPORTER A-RELATED"/>
    <property type="match status" value="1"/>
</dbReference>
<feature type="transmembrane region" description="Helical" evidence="9">
    <location>
        <begin position="95"/>
        <end position="116"/>
    </location>
</feature>
<feature type="transmembrane region" description="Helical" evidence="9">
    <location>
        <begin position="304"/>
        <end position="327"/>
    </location>
</feature>
<evidence type="ECO:0000313" key="12">
    <source>
        <dbReference type="Proteomes" id="UP000283255"/>
    </source>
</evidence>
<feature type="transmembrane region" description="Helical" evidence="9">
    <location>
        <begin position="215"/>
        <end position="240"/>
    </location>
</feature>
<dbReference type="AlphaFoldDB" id="A0A418Y9U2"/>
<reference evidence="11 12" key="2">
    <citation type="submission" date="2019-01" db="EMBL/GenBank/DDBJ databases">
        <title>Motilimonas pumilus sp. nov., isolated from the gut of sea cucumber (Apostichopus japonicus).</title>
        <authorList>
            <person name="Wang F.-Q."/>
            <person name="Ren L.-H."/>
            <person name="Lin Y.-W."/>
            <person name="Sun G.-H."/>
            <person name="Du Z.-J."/>
            <person name="Zhao J.-X."/>
            <person name="Liu X.-J."/>
            <person name="Liu L.-J."/>
        </authorList>
    </citation>
    <scope>NUCLEOTIDE SEQUENCE [LARGE SCALE GENOMIC DNA]</scope>
    <source>
        <strain evidence="11 12">PLHSC7-2</strain>
    </source>
</reference>
<keyword evidence="6 9" id="KW-0812">Transmembrane</keyword>
<dbReference type="PANTHER" id="PTHR23535:SF2">
    <property type="entry name" value="SUGAR EFFLUX TRANSPORTER A-RELATED"/>
    <property type="match status" value="1"/>
</dbReference>
<feature type="transmembrane region" description="Helical" evidence="9">
    <location>
        <begin position="72"/>
        <end position="89"/>
    </location>
</feature>
<organism evidence="11 12">
    <name type="scientific">Motilimonas pumila</name>
    <dbReference type="NCBI Taxonomy" id="2303987"/>
    <lineage>
        <taxon>Bacteria</taxon>
        <taxon>Pseudomonadati</taxon>
        <taxon>Pseudomonadota</taxon>
        <taxon>Gammaproteobacteria</taxon>
        <taxon>Alteromonadales</taxon>
        <taxon>Alteromonadales genera incertae sedis</taxon>
        <taxon>Motilimonas</taxon>
    </lineage>
</organism>
<evidence type="ECO:0000256" key="9">
    <source>
        <dbReference type="SAM" id="Phobius"/>
    </source>
</evidence>
<dbReference type="OrthoDB" id="7337792at2"/>
<dbReference type="Proteomes" id="UP000283255">
    <property type="component" value="Unassembled WGS sequence"/>
</dbReference>
<dbReference type="RefSeq" id="WP_119912414.1">
    <property type="nucleotide sequence ID" value="NZ_QZCH01000042.1"/>
</dbReference>
<accession>A0A418Y9U2</accession>
<dbReference type="InterPro" id="IPR020846">
    <property type="entry name" value="MFS_dom"/>
</dbReference>
<evidence type="ECO:0000256" key="8">
    <source>
        <dbReference type="ARBA" id="ARBA00023136"/>
    </source>
</evidence>
<dbReference type="Gene3D" id="1.20.1250.20">
    <property type="entry name" value="MFS general substrate transporter like domains"/>
    <property type="match status" value="2"/>
</dbReference>
<evidence type="ECO:0000313" key="11">
    <source>
        <dbReference type="EMBL" id="RJG38277.1"/>
    </source>
</evidence>
<dbReference type="Pfam" id="PF07690">
    <property type="entry name" value="MFS_1"/>
    <property type="match status" value="2"/>
</dbReference>
<feature type="transmembrane region" description="Helical" evidence="9">
    <location>
        <begin position="137"/>
        <end position="156"/>
    </location>
</feature>
<comment type="caution">
    <text evidence="11">The sequence shown here is derived from an EMBL/GenBank/DDBJ whole genome shotgun (WGS) entry which is preliminary data.</text>
</comment>
<evidence type="ECO:0000256" key="5">
    <source>
        <dbReference type="ARBA" id="ARBA00022597"/>
    </source>
</evidence>
<feature type="transmembrane region" description="Helical" evidence="9">
    <location>
        <begin position="281"/>
        <end position="298"/>
    </location>
</feature>
<dbReference type="EMBL" id="QZCH01000042">
    <property type="protein sequence ID" value="RJG38277.1"/>
    <property type="molecule type" value="Genomic_DNA"/>
</dbReference>
<name>A0A418Y9U2_9GAMM</name>
<evidence type="ECO:0000259" key="10">
    <source>
        <dbReference type="PROSITE" id="PS50850"/>
    </source>
</evidence>
<comment type="similarity">
    <text evidence="2">Belongs to the major facilitator superfamily. Set transporter family.</text>
</comment>
<comment type="subcellular location">
    <subcellularLocation>
        <location evidence="1">Cell membrane</location>
        <topology evidence="1">Multi-pass membrane protein</topology>
    </subcellularLocation>
</comment>
<evidence type="ECO:0000256" key="2">
    <source>
        <dbReference type="ARBA" id="ARBA00006523"/>
    </source>
</evidence>